<evidence type="ECO:0000256" key="6">
    <source>
        <dbReference type="ARBA" id="ARBA00022679"/>
    </source>
</evidence>
<proteinExistence type="inferred from homology"/>
<evidence type="ECO:0000256" key="4">
    <source>
        <dbReference type="ARBA" id="ARBA00020295"/>
    </source>
</evidence>
<dbReference type="InterPro" id="IPR003385">
    <property type="entry name" value="Glyco_hydro_77"/>
</dbReference>
<protein>
    <recommendedName>
        <fullName evidence="4 10">4-alpha-glucanotransferase</fullName>
        <ecNumber evidence="3 10">2.4.1.25</ecNumber>
    </recommendedName>
    <alternativeName>
        <fullName evidence="8 10">Amylomaltase</fullName>
    </alternativeName>
    <alternativeName>
        <fullName evidence="9 10">Disproportionating enzyme</fullName>
    </alternativeName>
</protein>
<name>A0A7M1XHR3_9SPIR</name>
<reference evidence="11 12" key="1">
    <citation type="submission" date="2018-08" db="EMBL/GenBank/DDBJ databases">
        <title>The first complete genome of Treponema rectale (CHPAT), a commensal spirochete of the bovine rectum.</title>
        <authorList>
            <person name="Staton G.J."/>
            <person name="Clegg S.R."/>
            <person name="Carter S.D."/>
            <person name="Radford A.D."/>
            <person name="Darby A."/>
            <person name="Hall N."/>
            <person name="Birtles R.J."/>
            <person name="Evans N.J."/>
        </authorList>
    </citation>
    <scope>NUCLEOTIDE SEQUENCE [LARGE SCALE GENOMIC DNA]</scope>
    <source>
        <strain evidence="11 12">CHPA</strain>
    </source>
</reference>
<dbReference type="EMBL" id="CP031517">
    <property type="protein sequence ID" value="QOS38959.1"/>
    <property type="molecule type" value="Genomic_DNA"/>
</dbReference>
<dbReference type="GO" id="GO:0004134">
    <property type="term" value="F:4-alpha-glucanotransferase activity"/>
    <property type="evidence" value="ECO:0007669"/>
    <property type="project" value="UniProtKB-EC"/>
</dbReference>
<dbReference type="CDD" id="cd00551">
    <property type="entry name" value="AmyAc_family"/>
    <property type="match status" value="1"/>
</dbReference>
<evidence type="ECO:0000256" key="1">
    <source>
        <dbReference type="ARBA" id="ARBA00000439"/>
    </source>
</evidence>
<dbReference type="Gene3D" id="3.20.20.80">
    <property type="entry name" value="Glycosidases"/>
    <property type="match status" value="1"/>
</dbReference>
<dbReference type="NCBIfam" id="TIGR00217">
    <property type="entry name" value="malQ"/>
    <property type="match status" value="1"/>
</dbReference>
<dbReference type="SUPFAM" id="SSF51445">
    <property type="entry name" value="(Trans)glycosidases"/>
    <property type="match status" value="1"/>
</dbReference>
<evidence type="ECO:0000256" key="5">
    <source>
        <dbReference type="ARBA" id="ARBA00022676"/>
    </source>
</evidence>
<evidence type="ECO:0000256" key="7">
    <source>
        <dbReference type="ARBA" id="ARBA00023277"/>
    </source>
</evidence>
<accession>A0A7M1XHR3</accession>
<dbReference type="PANTHER" id="PTHR32438:SF5">
    <property type="entry name" value="4-ALPHA-GLUCANOTRANSFERASE DPE1, CHLOROPLASTIC_AMYLOPLASTIC"/>
    <property type="match status" value="1"/>
</dbReference>
<evidence type="ECO:0000313" key="12">
    <source>
        <dbReference type="Proteomes" id="UP000593591"/>
    </source>
</evidence>
<evidence type="ECO:0000256" key="3">
    <source>
        <dbReference type="ARBA" id="ARBA00012560"/>
    </source>
</evidence>
<keyword evidence="6 10" id="KW-0808">Transferase</keyword>
<dbReference type="GO" id="GO:0005975">
    <property type="term" value="P:carbohydrate metabolic process"/>
    <property type="evidence" value="ECO:0007669"/>
    <property type="project" value="InterPro"/>
</dbReference>
<dbReference type="InterPro" id="IPR017853">
    <property type="entry name" value="GH"/>
</dbReference>
<gene>
    <name evidence="11" type="primary">malQ</name>
    <name evidence="11" type="ORF">DYE49_00200</name>
</gene>
<dbReference type="Proteomes" id="UP000593591">
    <property type="component" value="Chromosome"/>
</dbReference>
<comment type="similarity">
    <text evidence="2 10">Belongs to the disproportionating enzyme family.</text>
</comment>
<dbReference type="PANTHER" id="PTHR32438">
    <property type="entry name" value="4-ALPHA-GLUCANOTRANSFERASE DPE1, CHLOROPLASTIC/AMYLOPLASTIC"/>
    <property type="match status" value="1"/>
</dbReference>
<evidence type="ECO:0000256" key="10">
    <source>
        <dbReference type="RuleBase" id="RU361207"/>
    </source>
</evidence>
<dbReference type="KEGG" id="trc:DYE49_00200"/>
<keyword evidence="7 10" id="KW-0119">Carbohydrate metabolism</keyword>
<dbReference type="AlphaFoldDB" id="A0A7M1XHR3"/>
<keyword evidence="5 10" id="KW-0328">Glycosyltransferase</keyword>
<evidence type="ECO:0000313" key="11">
    <source>
        <dbReference type="EMBL" id="QOS38959.1"/>
    </source>
</evidence>
<sequence>MIQRLRQSGVSLPIFSLPGEYGIGTIGKCAHEFIDFLASSGFSYWVVLPLGPTSFGDSPFQSFSVRALNHYFIDFDDLVNKGLLKKKDFSDITWSSDPRRIDYQAIYKNKVDVLKIAFKRFKKGLGDYQRGYTTFLRKNRFLDYACFMVLKEVNDGKPWNQFKGNFKEYSSDNFQKFKHDHKDEVEFYIWTQYIFLKQWETLLSYAHEKNIKIIGEMPMHVSYDSIDVYKHHRNFNLTNLDEMESVAGYPPDVFYHKGQVWGTPLYDFDYLKRSGYRLFADRLDFCYDLFDYVILDHFRGYLENYILPFNAKDGLNGYWEETDGIDVVDSFVSDKERVIAEDVDFHSEKMTEVLSGLHIKDERVIEFGYPREMGNYNQPINYTFNNISFSSTHDCMPLKAYLESLNDHDRKLAETQINKDCRHFGVKEVESGDTKGQVDALLQLNLASLSSIAIQAMNDLLYQGEESRINAPGTVGNNWVYRITKEDLSIANAKHLMAMNRRYGRY</sequence>
<organism evidence="11 12">
    <name type="scientific">Treponema rectale</name>
    <dbReference type="NCBI Taxonomy" id="744512"/>
    <lineage>
        <taxon>Bacteria</taxon>
        <taxon>Pseudomonadati</taxon>
        <taxon>Spirochaetota</taxon>
        <taxon>Spirochaetia</taxon>
        <taxon>Spirochaetales</taxon>
        <taxon>Treponemataceae</taxon>
        <taxon>Treponema</taxon>
    </lineage>
</organism>
<dbReference type="Pfam" id="PF02446">
    <property type="entry name" value="Glyco_hydro_77"/>
    <property type="match status" value="1"/>
</dbReference>
<dbReference type="EC" id="2.4.1.25" evidence="3 10"/>
<evidence type="ECO:0000256" key="9">
    <source>
        <dbReference type="ARBA" id="ARBA00031501"/>
    </source>
</evidence>
<evidence type="ECO:0000256" key="8">
    <source>
        <dbReference type="ARBA" id="ARBA00031423"/>
    </source>
</evidence>
<evidence type="ECO:0000256" key="2">
    <source>
        <dbReference type="ARBA" id="ARBA00005684"/>
    </source>
</evidence>
<comment type="catalytic activity">
    <reaction evidence="1 10">
        <text>Transfers a segment of a (1-&gt;4)-alpha-D-glucan to a new position in an acceptor, which may be glucose or a (1-&gt;4)-alpha-D-glucan.</text>
        <dbReference type="EC" id="2.4.1.25"/>
    </reaction>
</comment>